<evidence type="ECO:0008006" key="4">
    <source>
        <dbReference type="Google" id="ProtNLM"/>
    </source>
</evidence>
<proteinExistence type="predicted"/>
<feature type="region of interest" description="Disordered" evidence="1">
    <location>
        <begin position="40"/>
        <end position="63"/>
    </location>
</feature>
<feature type="region of interest" description="Disordered" evidence="1">
    <location>
        <begin position="146"/>
        <end position="228"/>
    </location>
</feature>
<evidence type="ECO:0000313" key="2">
    <source>
        <dbReference type="EMBL" id="OBZ68839.1"/>
    </source>
</evidence>
<dbReference type="STRING" id="5627.A0A1C7LXW5"/>
<sequence>MDAHNLTVVICPNLVSSPNPLRDVMMCSIPNSPTFFSAMSTPSFPASQSNPRASRGQNHARHGDQALHSAVLRGLRRSARPHGGLPHTSRAFVDTPASPTCNRDSMLEDDEEIDDAMLVMPIGPRPAAMPHVSAARTCMRARAVARARSSAAPPTQSKETLAAPRRTHMRTGACTRTESRARMDGEQGALDDQHREGGPARRLHCGRAGHDAEGIGRRRRGHRDHGGGLLQRSRCAACPPLPVRREGGGGRSCELLVEYLFVID</sequence>
<feature type="compositionally biased region" description="Polar residues" evidence="1">
    <location>
        <begin position="40"/>
        <end position="57"/>
    </location>
</feature>
<evidence type="ECO:0000256" key="1">
    <source>
        <dbReference type="SAM" id="MobiDB-lite"/>
    </source>
</evidence>
<protein>
    <recommendedName>
        <fullName evidence="4">Rho-GAP domain-containing protein</fullName>
    </recommendedName>
</protein>
<feature type="region of interest" description="Disordered" evidence="1">
    <location>
        <begin position="79"/>
        <end position="100"/>
    </location>
</feature>
<dbReference type="EMBL" id="LUGG01000019">
    <property type="protein sequence ID" value="OBZ68839.1"/>
    <property type="molecule type" value="Genomic_DNA"/>
</dbReference>
<keyword evidence="3" id="KW-1185">Reference proteome</keyword>
<comment type="caution">
    <text evidence="2">The sequence shown here is derived from an EMBL/GenBank/DDBJ whole genome shotgun (WGS) entry which is preliminary data.</text>
</comment>
<dbReference type="AlphaFoldDB" id="A0A1C7LXW5"/>
<dbReference type="Proteomes" id="UP000092993">
    <property type="component" value="Unassembled WGS sequence"/>
</dbReference>
<feature type="compositionally biased region" description="Basic and acidic residues" evidence="1">
    <location>
        <begin position="177"/>
        <end position="199"/>
    </location>
</feature>
<gene>
    <name evidence="2" type="ORF">A0H81_11268</name>
</gene>
<name>A0A1C7LXW5_GRIFR</name>
<evidence type="ECO:0000313" key="3">
    <source>
        <dbReference type="Proteomes" id="UP000092993"/>
    </source>
</evidence>
<accession>A0A1C7LXW5</accession>
<reference evidence="2 3" key="1">
    <citation type="submission" date="2016-03" db="EMBL/GenBank/DDBJ databases">
        <title>Whole genome sequencing of Grifola frondosa 9006-11.</title>
        <authorList>
            <person name="Min B."/>
            <person name="Park H."/>
            <person name="Kim J.-G."/>
            <person name="Cho H."/>
            <person name="Oh Y.-L."/>
            <person name="Kong W.-S."/>
            <person name="Choi I.-G."/>
        </authorList>
    </citation>
    <scope>NUCLEOTIDE SEQUENCE [LARGE SCALE GENOMIC DNA]</scope>
    <source>
        <strain evidence="2 3">9006-11</strain>
    </source>
</reference>
<dbReference type="OrthoDB" id="19923at2759"/>
<organism evidence="2 3">
    <name type="scientific">Grifola frondosa</name>
    <name type="common">Maitake</name>
    <name type="synonym">Polyporus frondosus</name>
    <dbReference type="NCBI Taxonomy" id="5627"/>
    <lineage>
        <taxon>Eukaryota</taxon>
        <taxon>Fungi</taxon>
        <taxon>Dikarya</taxon>
        <taxon>Basidiomycota</taxon>
        <taxon>Agaricomycotina</taxon>
        <taxon>Agaricomycetes</taxon>
        <taxon>Polyporales</taxon>
        <taxon>Grifolaceae</taxon>
        <taxon>Grifola</taxon>
    </lineage>
</organism>